<sequence>MRFASILTSGLTSLSGAILAEASGGDSFLGPVFTAPVNISKSPSLSSSLGQMAQDITTALNAAFGQETENSVAICGFSIHDFGESPLFDYYHTGNDLSPNGTGNVGPDTVFRIGSISKLFTVYQLLLQGGHNLLNEPIWRYLDGLPANDDYNANPTVKWDEITVGALAGQMGGILRDYNHADLAGLNLPFQELGLPKLSDEDIPHCDGSLSQPLCSRNGEGLWDLELGDDMPAGGIYSSARDLAVFGKAILQSTQLPPVVTRRWLKPITHTSSLYSSVGQPWEIYRQADRDHVVDYYTKGGSIGSYESLIVLIPDYGISFSVLTVGKDSHLGLKLADVIKDTVLAGVATAAREQSAQQFAGRYEITDQPGNLLIIAVDEKPGLVIREWKSNSIDFLQVAQDYAASTGSGLQSVRLYPTGISNCDQVIFRAVYNTTSGTSQSGLFERGYQAWEGVDQLVYGQRPLDEFVFEMEDHLATKVECKGLLRTLERVG</sequence>
<gene>
    <name evidence="4" type="ORF">PCG10_009453</name>
</gene>
<organism evidence="4 5">
    <name type="scientific">Penicillium crustosum</name>
    <name type="common">Blue mold fungus</name>
    <dbReference type="NCBI Taxonomy" id="36656"/>
    <lineage>
        <taxon>Eukaryota</taxon>
        <taxon>Fungi</taxon>
        <taxon>Dikarya</taxon>
        <taxon>Ascomycota</taxon>
        <taxon>Pezizomycotina</taxon>
        <taxon>Eurotiomycetes</taxon>
        <taxon>Eurotiomycetidae</taxon>
        <taxon>Eurotiales</taxon>
        <taxon>Aspergillaceae</taxon>
        <taxon>Penicillium</taxon>
    </lineage>
</organism>
<evidence type="ECO:0000313" key="5">
    <source>
        <dbReference type="Proteomes" id="UP000701341"/>
    </source>
</evidence>
<dbReference type="InterPro" id="IPR012338">
    <property type="entry name" value="Beta-lactam/transpept-like"/>
</dbReference>
<keyword evidence="1" id="KW-0732">Signal</keyword>
<dbReference type="Proteomes" id="UP000701341">
    <property type="component" value="Unassembled WGS sequence"/>
</dbReference>
<comment type="caution">
    <text evidence="4">The sequence shown here is derived from an EMBL/GenBank/DDBJ whole genome shotgun (WGS) entry which is preliminary data.</text>
</comment>
<evidence type="ECO:0000259" key="2">
    <source>
        <dbReference type="Pfam" id="PF00144"/>
    </source>
</evidence>
<protein>
    <recommendedName>
        <fullName evidence="6">Beta-lactamase-related domain-containing protein</fullName>
    </recommendedName>
</protein>
<dbReference type="AlphaFoldDB" id="A0A9P5GK73"/>
<dbReference type="PANTHER" id="PTHR22935">
    <property type="entry name" value="PENICILLIN-BINDING PROTEIN"/>
    <property type="match status" value="1"/>
</dbReference>
<keyword evidence="5" id="KW-1185">Reference proteome</keyword>
<name>A0A9P5GK73_PENCR</name>
<evidence type="ECO:0000313" key="4">
    <source>
        <dbReference type="EMBL" id="KAF7519973.1"/>
    </source>
</evidence>
<dbReference type="OrthoDB" id="10250282at2759"/>
<feature type="chain" id="PRO_5040501055" description="Beta-lactamase-related domain-containing protein" evidence="1">
    <location>
        <begin position="23"/>
        <end position="492"/>
    </location>
</feature>
<dbReference type="Gene3D" id="3.40.710.10">
    <property type="entry name" value="DD-peptidase/beta-lactamase superfamily"/>
    <property type="match status" value="2"/>
</dbReference>
<dbReference type="InterPro" id="IPR051478">
    <property type="entry name" value="Beta-lactamase-like_AB/R"/>
</dbReference>
<dbReference type="PANTHER" id="PTHR22935:SF97">
    <property type="entry name" value="BETA-LACTAMASE-RELATED DOMAIN-CONTAINING PROTEIN"/>
    <property type="match status" value="1"/>
</dbReference>
<feature type="signal peptide" evidence="1">
    <location>
        <begin position="1"/>
        <end position="22"/>
    </location>
</feature>
<dbReference type="Pfam" id="PF26335">
    <property type="entry name" value="ARB_00930_C"/>
    <property type="match status" value="1"/>
</dbReference>
<evidence type="ECO:0000259" key="3">
    <source>
        <dbReference type="Pfam" id="PF26335"/>
    </source>
</evidence>
<feature type="domain" description="Beta-lactamase-like ARB-00930-like C-terminal" evidence="3">
    <location>
        <begin position="351"/>
        <end position="491"/>
    </location>
</feature>
<dbReference type="SUPFAM" id="SSF56601">
    <property type="entry name" value="beta-lactamase/transpeptidase-like"/>
    <property type="match status" value="1"/>
</dbReference>
<evidence type="ECO:0008006" key="6">
    <source>
        <dbReference type="Google" id="ProtNLM"/>
    </source>
</evidence>
<dbReference type="InterPro" id="IPR058664">
    <property type="entry name" value="ARB_00930-like_C"/>
</dbReference>
<dbReference type="EMBL" id="JAAOZQ010000079">
    <property type="protein sequence ID" value="KAF7519973.1"/>
    <property type="molecule type" value="Genomic_DNA"/>
</dbReference>
<dbReference type="InterPro" id="IPR001466">
    <property type="entry name" value="Beta-lactam-related"/>
</dbReference>
<accession>A0A9P5GK73</accession>
<reference evidence="4" key="1">
    <citation type="submission" date="2020-02" db="EMBL/GenBank/DDBJ databases">
        <authorList>
            <person name="Lichtner F.J."/>
        </authorList>
    </citation>
    <scope>NUCLEOTIDE SEQUENCE</scope>
    <source>
        <strain evidence="4">G10</strain>
    </source>
</reference>
<proteinExistence type="predicted"/>
<feature type="domain" description="Beta-lactamase-related" evidence="2">
    <location>
        <begin position="223"/>
        <end position="334"/>
    </location>
</feature>
<dbReference type="Pfam" id="PF00144">
    <property type="entry name" value="Beta-lactamase"/>
    <property type="match status" value="1"/>
</dbReference>
<evidence type="ECO:0000256" key="1">
    <source>
        <dbReference type="SAM" id="SignalP"/>
    </source>
</evidence>